<accession>A0A371II19</accession>
<evidence type="ECO:0000313" key="3">
    <source>
        <dbReference type="Proteomes" id="UP000257109"/>
    </source>
</evidence>
<dbReference type="OrthoDB" id="1454475at2759"/>
<dbReference type="AlphaFoldDB" id="A0A371II19"/>
<comment type="caution">
    <text evidence="2">The sequence shown here is derived from an EMBL/GenBank/DDBJ whole genome shotgun (WGS) entry which is preliminary data.</text>
</comment>
<proteinExistence type="predicted"/>
<evidence type="ECO:0000256" key="1">
    <source>
        <dbReference type="SAM" id="MobiDB-lite"/>
    </source>
</evidence>
<evidence type="ECO:0000313" key="2">
    <source>
        <dbReference type="EMBL" id="RDY14707.1"/>
    </source>
</evidence>
<organism evidence="2 3">
    <name type="scientific">Mucuna pruriens</name>
    <name type="common">Velvet bean</name>
    <name type="synonym">Dolichos pruriens</name>
    <dbReference type="NCBI Taxonomy" id="157652"/>
    <lineage>
        <taxon>Eukaryota</taxon>
        <taxon>Viridiplantae</taxon>
        <taxon>Streptophyta</taxon>
        <taxon>Embryophyta</taxon>
        <taxon>Tracheophyta</taxon>
        <taxon>Spermatophyta</taxon>
        <taxon>Magnoliopsida</taxon>
        <taxon>eudicotyledons</taxon>
        <taxon>Gunneridae</taxon>
        <taxon>Pentapetalae</taxon>
        <taxon>rosids</taxon>
        <taxon>fabids</taxon>
        <taxon>Fabales</taxon>
        <taxon>Fabaceae</taxon>
        <taxon>Papilionoideae</taxon>
        <taxon>50 kb inversion clade</taxon>
        <taxon>NPAAA clade</taxon>
        <taxon>indigoferoid/millettioid clade</taxon>
        <taxon>Phaseoleae</taxon>
        <taxon>Mucuna</taxon>
    </lineage>
</organism>
<reference evidence="2" key="1">
    <citation type="submission" date="2018-05" db="EMBL/GenBank/DDBJ databases">
        <title>Draft genome of Mucuna pruriens seed.</title>
        <authorList>
            <person name="Nnadi N.E."/>
            <person name="Vos R."/>
            <person name="Hasami M.H."/>
            <person name="Devisetty U.K."/>
            <person name="Aguiy J.C."/>
        </authorList>
    </citation>
    <scope>NUCLEOTIDE SEQUENCE [LARGE SCALE GENOMIC DNA]</scope>
    <source>
        <strain evidence="2">JCA_2017</strain>
    </source>
</reference>
<dbReference type="EMBL" id="QJKJ01000030">
    <property type="protein sequence ID" value="RDY14707.1"/>
    <property type="molecule type" value="Genomic_DNA"/>
</dbReference>
<dbReference type="Proteomes" id="UP000257109">
    <property type="component" value="Unassembled WGS sequence"/>
</dbReference>
<name>A0A371II19_MUCPR</name>
<feature type="region of interest" description="Disordered" evidence="1">
    <location>
        <begin position="1"/>
        <end position="37"/>
    </location>
</feature>
<keyword evidence="3" id="KW-1185">Reference proteome</keyword>
<feature type="non-terminal residue" evidence="2">
    <location>
        <position position="1"/>
    </location>
</feature>
<protein>
    <submittedName>
        <fullName evidence="2">Uncharacterized protein</fullName>
    </submittedName>
</protein>
<gene>
    <name evidence="2" type="ORF">CR513_00192</name>
</gene>
<sequence length="145" mass="16544">MNLNASSAKSFHESVDNMTKSASFPGDKDPRSLSRKLARAAEMISRPSVPHHDIKKKYDILKDQDDLLKDNYKDKMGNRSHAPILLILHTLEHLENNSLQLLMKIRSLLLDLVVSNSNSLCPNTMFSMFLIWPTILSLYICLHKI</sequence>